<dbReference type="EMBL" id="CP010086">
    <property type="protein sequence ID" value="AJG97195.1"/>
    <property type="molecule type" value="Genomic_DNA"/>
</dbReference>
<dbReference type="AlphaFoldDB" id="A0A0B5Q8F9"/>
<proteinExistence type="predicted"/>
<name>A0A0B5Q8F9_CLOBE</name>
<dbReference type="Proteomes" id="UP000031866">
    <property type="component" value="Chromosome"/>
</dbReference>
<protein>
    <submittedName>
        <fullName evidence="2">Sporulation-associated protein</fullName>
    </submittedName>
</protein>
<dbReference type="KEGG" id="cbei:LF65_00559"/>
<feature type="transmembrane region" description="Helical" evidence="1">
    <location>
        <begin position="16"/>
        <end position="39"/>
    </location>
</feature>
<organism evidence="2 3">
    <name type="scientific">Clostridium beijerinckii</name>
    <name type="common">Clostridium MP</name>
    <dbReference type="NCBI Taxonomy" id="1520"/>
    <lineage>
        <taxon>Bacteria</taxon>
        <taxon>Bacillati</taxon>
        <taxon>Bacillota</taxon>
        <taxon>Clostridia</taxon>
        <taxon>Eubacteriales</taxon>
        <taxon>Clostridiaceae</taxon>
        <taxon>Clostridium</taxon>
    </lineage>
</organism>
<evidence type="ECO:0000313" key="3">
    <source>
        <dbReference type="Proteomes" id="UP000031866"/>
    </source>
</evidence>
<keyword evidence="1" id="KW-0812">Transmembrane</keyword>
<dbReference type="RefSeq" id="WP_041893917.1">
    <property type="nucleotide sequence ID" value="NZ_CP010086.2"/>
</dbReference>
<dbReference type="STRING" id="1520.LF65_00559"/>
<dbReference type="GO" id="GO:0042834">
    <property type="term" value="F:peptidoglycan binding"/>
    <property type="evidence" value="ECO:0007669"/>
    <property type="project" value="InterPro"/>
</dbReference>
<evidence type="ECO:0000313" key="2">
    <source>
        <dbReference type="EMBL" id="AJG97195.1"/>
    </source>
</evidence>
<keyword evidence="1" id="KW-0472">Membrane</keyword>
<gene>
    <name evidence="2" type="ORF">LF65_00559</name>
</gene>
<dbReference type="InterPro" id="IPR036680">
    <property type="entry name" value="SPOR-like_sf"/>
</dbReference>
<reference evidence="3" key="1">
    <citation type="submission" date="2014-12" db="EMBL/GenBank/DDBJ databases">
        <title>Genome sequence of Clostridium beijerinckii strain 59B.</title>
        <authorList>
            <person name="Little G.T."/>
            <person name="Minton N.P."/>
        </authorList>
    </citation>
    <scope>NUCLEOTIDE SEQUENCE [LARGE SCALE GENOMIC DNA]</scope>
    <source>
        <strain evidence="3">59B</strain>
    </source>
</reference>
<keyword evidence="1" id="KW-1133">Transmembrane helix</keyword>
<accession>A0A0B5Q8F9</accession>
<dbReference type="SUPFAM" id="SSF110997">
    <property type="entry name" value="Sporulation related repeat"/>
    <property type="match status" value="1"/>
</dbReference>
<dbReference type="OrthoDB" id="1936130at2"/>
<sequence>MRYTRYEYKKSGRIKFLCSVVVIVGISIVGGVFISNVIFDGKNVQNVGINSSKASTQGNYNGTIKNIIALQCGYYSKEENAKESLAAISKYCQPFIVEDDGKYRVLAGIYNEEDGIKKIEEFKSNNIDVAKISLGVSSDDLENKKLIEIMNGFLTIVNKLQDNQVKSIKTAEFKAWTDGIVNEGSTAKSNKINQLYDYVKSLPDEMDKTNSSNNMQELYKLIKN</sequence>
<evidence type="ECO:0000256" key="1">
    <source>
        <dbReference type="SAM" id="Phobius"/>
    </source>
</evidence>